<organism evidence="1 2">
    <name type="scientific">Cinara cedri</name>
    <dbReference type="NCBI Taxonomy" id="506608"/>
    <lineage>
        <taxon>Eukaryota</taxon>
        <taxon>Metazoa</taxon>
        <taxon>Ecdysozoa</taxon>
        <taxon>Arthropoda</taxon>
        <taxon>Hexapoda</taxon>
        <taxon>Insecta</taxon>
        <taxon>Pterygota</taxon>
        <taxon>Neoptera</taxon>
        <taxon>Paraneoptera</taxon>
        <taxon>Hemiptera</taxon>
        <taxon>Sternorrhyncha</taxon>
        <taxon>Aphidomorpha</taxon>
        <taxon>Aphidoidea</taxon>
        <taxon>Aphididae</taxon>
        <taxon>Lachninae</taxon>
        <taxon>Cinara</taxon>
    </lineage>
</organism>
<sequence>MVECHAGLEIAPYISSAMRREILFSTSQKPRTGDGGVGGYEALGCREKERSYGRTELKTNDRVLNELVESRELLRSTKERKWRLIGHTSRHDDKLYHKIIEGKIASKRGRGKTCTLINGVISDAGLMRYMDPKRPVNNREELCDKTVQSTLWLITKEKNIN</sequence>
<proteinExistence type="predicted"/>
<dbReference type="AlphaFoldDB" id="A0A5E4NQM7"/>
<name>A0A5E4NQM7_9HEMI</name>
<keyword evidence="2" id="KW-1185">Reference proteome</keyword>
<evidence type="ECO:0000313" key="1">
    <source>
        <dbReference type="EMBL" id="VVC43799.1"/>
    </source>
</evidence>
<accession>A0A5E4NQM7</accession>
<gene>
    <name evidence="1" type="ORF">CINCED_3A002722</name>
</gene>
<reference evidence="1 2" key="1">
    <citation type="submission" date="2019-08" db="EMBL/GenBank/DDBJ databases">
        <authorList>
            <person name="Alioto T."/>
            <person name="Alioto T."/>
            <person name="Gomez Garrido J."/>
        </authorList>
    </citation>
    <scope>NUCLEOTIDE SEQUENCE [LARGE SCALE GENOMIC DNA]</scope>
</reference>
<dbReference type="EMBL" id="CABPRJ010002372">
    <property type="protein sequence ID" value="VVC43799.1"/>
    <property type="molecule type" value="Genomic_DNA"/>
</dbReference>
<dbReference type="Proteomes" id="UP000325440">
    <property type="component" value="Unassembled WGS sequence"/>
</dbReference>
<evidence type="ECO:0000313" key="2">
    <source>
        <dbReference type="Proteomes" id="UP000325440"/>
    </source>
</evidence>
<protein>
    <submittedName>
        <fullName evidence="1">Uncharacterized protein</fullName>
    </submittedName>
</protein>